<name>A0A915I9M3_ROMCU</name>
<dbReference type="Proteomes" id="UP000887565">
    <property type="component" value="Unplaced"/>
</dbReference>
<reference evidence="2" key="1">
    <citation type="submission" date="2022-11" db="UniProtKB">
        <authorList>
            <consortium name="WormBaseParasite"/>
        </authorList>
    </citation>
    <scope>IDENTIFICATION</scope>
</reference>
<keyword evidence="1" id="KW-1185">Reference proteome</keyword>
<proteinExistence type="predicted"/>
<protein>
    <submittedName>
        <fullName evidence="2">Flagellin</fullName>
    </submittedName>
</protein>
<dbReference type="AlphaFoldDB" id="A0A915I9M3"/>
<accession>A0A915I9M3</accession>
<dbReference type="WBParaSite" id="nRc.2.0.1.t10875-RA">
    <property type="protein sequence ID" value="nRc.2.0.1.t10875-RA"/>
    <property type="gene ID" value="nRc.2.0.1.g10875"/>
</dbReference>
<organism evidence="1 2">
    <name type="scientific">Romanomermis culicivorax</name>
    <name type="common">Nematode worm</name>
    <dbReference type="NCBI Taxonomy" id="13658"/>
    <lineage>
        <taxon>Eukaryota</taxon>
        <taxon>Metazoa</taxon>
        <taxon>Ecdysozoa</taxon>
        <taxon>Nematoda</taxon>
        <taxon>Enoplea</taxon>
        <taxon>Dorylaimia</taxon>
        <taxon>Mermithida</taxon>
        <taxon>Mermithoidea</taxon>
        <taxon>Mermithidae</taxon>
        <taxon>Romanomermis</taxon>
    </lineage>
</organism>
<evidence type="ECO:0000313" key="1">
    <source>
        <dbReference type="Proteomes" id="UP000887565"/>
    </source>
</evidence>
<evidence type="ECO:0000313" key="2">
    <source>
        <dbReference type="WBParaSite" id="nRc.2.0.1.t10875-RA"/>
    </source>
</evidence>
<sequence length="95" mass="9941">MTQGLGFITIRGTNGTSANSGDDEIIIDYTIPDDADSLSQQMETTTGDNMDYAQLTSAVTTSTALGIQGMTEDIDNEYTTLARQGASNGAFFTGG</sequence>